<dbReference type="AlphaFoldDB" id="A0A0F7UKS6"/>
<evidence type="ECO:0000256" key="1">
    <source>
        <dbReference type="ARBA" id="ARBA00005439"/>
    </source>
</evidence>
<evidence type="ECO:0000256" key="4">
    <source>
        <dbReference type="SAM" id="MobiDB-lite"/>
    </source>
</evidence>
<evidence type="ECO:0000313" key="6">
    <source>
        <dbReference type="EMBL" id="CEL69110.1"/>
    </source>
</evidence>
<dbReference type="GO" id="GO:0043022">
    <property type="term" value="F:ribosome binding"/>
    <property type="evidence" value="ECO:0007669"/>
    <property type="project" value="TreeGrafter"/>
</dbReference>
<feature type="compositionally biased region" description="Acidic residues" evidence="4">
    <location>
        <begin position="418"/>
        <end position="429"/>
    </location>
</feature>
<feature type="region of interest" description="Disordered" evidence="4">
    <location>
        <begin position="366"/>
        <end position="430"/>
    </location>
</feature>
<feature type="compositionally biased region" description="Polar residues" evidence="4">
    <location>
        <begin position="522"/>
        <end position="531"/>
    </location>
</feature>
<dbReference type="PANTHER" id="PTHR10938:SF0">
    <property type="entry name" value="TRANSLATION INITIATION FACTOR IF-3, MITOCHONDRIAL"/>
    <property type="match status" value="1"/>
</dbReference>
<feature type="compositionally biased region" description="Basic and acidic residues" evidence="4">
    <location>
        <begin position="371"/>
        <end position="395"/>
    </location>
</feature>
<dbReference type="GO" id="GO:0003743">
    <property type="term" value="F:translation initiation factor activity"/>
    <property type="evidence" value="ECO:0007669"/>
    <property type="project" value="UniProtKB-KW"/>
</dbReference>
<dbReference type="PANTHER" id="PTHR10938">
    <property type="entry name" value="TRANSLATION INITIATION FACTOR IF-3"/>
    <property type="match status" value="1"/>
</dbReference>
<dbReference type="GO" id="GO:0005829">
    <property type="term" value="C:cytosol"/>
    <property type="evidence" value="ECO:0007669"/>
    <property type="project" value="TreeGrafter"/>
</dbReference>
<dbReference type="GO" id="GO:0016020">
    <property type="term" value="C:membrane"/>
    <property type="evidence" value="ECO:0007669"/>
    <property type="project" value="TreeGrafter"/>
</dbReference>
<organism evidence="6">
    <name type="scientific">Neospora caninum (strain Liverpool)</name>
    <dbReference type="NCBI Taxonomy" id="572307"/>
    <lineage>
        <taxon>Eukaryota</taxon>
        <taxon>Sar</taxon>
        <taxon>Alveolata</taxon>
        <taxon>Apicomplexa</taxon>
        <taxon>Conoidasida</taxon>
        <taxon>Coccidia</taxon>
        <taxon>Eucoccidiorida</taxon>
        <taxon>Eimeriorina</taxon>
        <taxon>Sarcocystidae</taxon>
        <taxon>Neospora</taxon>
    </lineage>
</organism>
<feature type="region of interest" description="Disordered" evidence="4">
    <location>
        <begin position="522"/>
        <end position="562"/>
    </location>
</feature>
<dbReference type="EMBL" id="LN714485">
    <property type="protein sequence ID" value="CEL69110.1"/>
    <property type="molecule type" value="Genomic_DNA"/>
</dbReference>
<dbReference type="Pfam" id="PF00707">
    <property type="entry name" value="IF3_C"/>
    <property type="match status" value="1"/>
</dbReference>
<reference evidence="6" key="1">
    <citation type="journal article" date="2015" name="PLoS ONE">
        <title>Comprehensive Evaluation of Toxoplasma gondii VEG and Neospora caninum LIV Genomes with Tachyzoite Stage Transcriptome and Proteome Defines Novel Transcript Features.</title>
        <authorList>
            <person name="Ramaprasad A."/>
            <person name="Mourier T."/>
            <person name="Naeem R."/>
            <person name="Malas T.B."/>
            <person name="Moussa E."/>
            <person name="Panigrahi A."/>
            <person name="Vermont S.J."/>
            <person name="Otto T.D."/>
            <person name="Wastling J."/>
            <person name="Pain A."/>
        </authorList>
    </citation>
    <scope>NUCLEOTIDE SEQUENCE</scope>
    <source>
        <strain evidence="6">Liverpool</strain>
    </source>
</reference>
<dbReference type="InterPro" id="IPR036788">
    <property type="entry name" value="T_IF-3_C_sf"/>
</dbReference>
<comment type="similarity">
    <text evidence="1">Belongs to the IF-3 family.</text>
</comment>
<dbReference type="InterPro" id="IPR019815">
    <property type="entry name" value="Translation_initiation_fac_3_C"/>
</dbReference>
<dbReference type="InterPro" id="IPR001288">
    <property type="entry name" value="Translation_initiation_fac_3"/>
</dbReference>
<protein>
    <submittedName>
        <fullName evidence="6">Translation initiation factor IF-3,putative</fullName>
    </submittedName>
</protein>
<name>A0A0F7UKS6_NEOCL</name>
<feature type="domain" description="Translation initiation factor 3 C-terminal" evidence="5">
    <location>
        <begin position="452"/>
        <end position="533"/>
    </location>
</feature>
<gene>
    <name evidence="6" type="ORF">BN1204_048315</name>
</gene>
<keyword evidence="2 6" id="KW-0396">Initiation factor</keyword>
<keyword evidence="3" id="KW-0648">Protein biosynthesis</keyword>
<accession>A0A0F7UKS6</accession>
<evidence type="ECO:0000259" key="5">
    <source>
        <dbReference type="Pfam" id="PF00707"/>
    </source>
</evidence>
<sequence>MELYATRSVPSYIPTFCHRRLGTKTASRGRLSVGKSPFRFRSLHFLDDKIAGQLCASVSSLREDVRTGTPIEVCTTGTGIGPASREAHRGTRSQSQGRMMLFGLRLLTLLCLLTMVHLASTEAKTTALDGDRSRVAFAAQLSPRIQPVWGRSEESRWDNGSAPRGTWRGRHRTWNGWAVTTSSASSQAGKAASREYHSPLQLYRLSLCVRKGNDERGVHCEDCACPSREPRELHSATRRDQKGRGGCFSSFLHRNSFSFLSPSSTCRNSLISWKCGPHSSVVWSAAGRPTTFLPAPPHRGLRSTKSLLRAFPQRTNRNQGRKANGASGFYTDTRRSSSLEYSSVLTQGTLRCGSLARLFSVKNERGQVMAEKSKAEREAVKWKSGKETNEGRASDRTPAPLLDESQEAAGRSDRNDYEQGEDAEDDANEDEKRAYRWMKAKREQKAKKQLRKEIRVTPRIADHDLQVKANRARQFLLEKNQVTFTIQLRGRERSNPELYRPLLERIAVMLDDIAAPANAVKQQSNALSQLFQPRKKKGSSRLGSQPSANPNLATEDVPEPVP</sequence>
<feature type="compositionally biased region" description="Polar residues" evidence="4">
    <location>
        <begin position="541"/>
        <end position="552"/>
    </location>
</feature>
<evidence type="ECO:0000256" key="2">
    <source>
        <dbReference type="ARBA" id="ARBA00022540"/>
    </source>
</evidence>
<dbReference type="SUPFAM" id="SSF55200">
    <property type="entry name" value="Translation initiation factor IF3, C-terminal domain"/>
    <property type="match status" value="1"/>
</dbReference>
<dbReference type="GO" id="GO:0032790">
    <property type="term" value="P:ribosome disassembly"/>
    <property type="evidence" value="ECO:0007669"/>
    <property type="project" value="TreeGrafter"/>
</dbReference>
<evidence type="ECO:0000256" key="3">
    <source>
        <dbReference type="ARBA" id="ARBA00022917"/>
    </source>
</evidence>
<proteinExistence type="inferred from homology"/>
<dbReference type="Gene3D" id="3.30.110.10">
    <property type="entry name" value="Translation initiation factor 3 (IF-3), C-terminal domain"/>
    <property type="match status" value="1"/>
</dbReference>